<accession>A0AA86NMG8</accession>
<evidence type="ECO:0000313" key="3">
    <source>
        <dbReference type="EMBL" id="CAL6073802.1"/>
    </source>
</evidence>
<sequence length="826" mass="95540">MNFCGREQFVDLAVSKEEDDAFQMMLNRRAKKSVNERLAAFNGKSTVIDPKIAEELLLIMNQLQIYDKIDNSYVPLSDKCASQLQKLKVFPKSTQLVTEESNHEFQGIEPEIKALQKEPSKQVQQKPVQIINKQNTVQEESSQVQTFVQQLNKTREVKELQTQEQNDGVEVEIEELSENGYIPAKNRSLKVSGQKLGTSKPKTAKNEKKEEIKEEKEECLEIEDKKEDVKAQEIVSQEEQHNIQHIVIVQDISAKEEVIKEPKEIIMMTENVPIQRTMSQNIQQIHTAEVKVLQGTAIDIEYKPQIQDNKALEKILIEALEDFKPAKVEAIKTEVHIEEPKPEIETKLTQIQEVPVVHEEPVQQPITEEIVVPLVVHQTQQEPETEVIQLSVIEKQSTQQLLELIEHQDSLHKEVEIQQIQEEIYEVEKPEQVVENLIQEQIHEQEQSPIIENVEQPIQIYDAPMQPEAKNTIQEQIQKPVEDQIELNLPVKQIEQQIQDLQVENLQLNENLDHTTELESEIPLQPPVPVENIPLSTNSKFEFPTESKNQIDAEPQKPFFTLQEGVLETDEELHPLQVPKTVKNMKQRKTLLKMESFKNVQLYEPDKTIINLKPFLNKKDVIGAKNNENQIHARENQIQTNKKSLPPRNYGDQIDRALRQTNLQLDVIERSQMIQMEETKKIEQTAATAALKNRLAQIEVLKTQIQKLSTAQALKTAEINLNIEPETDSKQETQPEEHNELKLEELTIQEEKSEQIIEAKQFKVFTQKNCLKLEADGQFYFCGLIESNFEVKDGAVFMKCRQSYKEVTVKFQDPEGQKWRMIKRLL</sequence>
<evidence type="ECO:0000313" key="4">
    <source>
        <dbReference type="Proteomes" id="UP001642409"/>
    </source>
</evidence>
<keyword evidence="4" id="KW-1185">Reference proteome</keyword>
<comment type="caution">
    <text evidence="2">The sequence shown here is derived from an EMBL/GenBank/DDBJ whole genome shotgun (WGS) entry which is preliminary data.</text>
</comment>
<name>A0AA86NMG8_9EUKA</name>
<gene>
    <name evidence="3" type="ORF">HINF_LOCUS56276</name>
    <name evidence="2" type="ORF">HINF_LOCUS9619</name>
</gene>
<reference evidence="2" key="1">
    <citation type="submission" date="2023-06" db="EMBL/GenBank/DDBJ databases">
        <authorList>
            <person name="Kurt Z."/>
        </authorList>
    </citation>
    <scope>NUCLEOTIDE SEQUENCE</scope>
</reference>
<protein>
    <submittedName>
        <fullName evidence="3">Hypothetical_protein</fullName>
    </submittedName>
</protein>
<feature type="coiled-coil region" evidence="1">
    <location>
        <begin position="491"/>
        <end position="518"/>
    </location>
</feature>
<dbReference type="EMBL" id="CATOUU010000241">
    <property type="protein sequence ID" value="CAI9921974.1"/>
    <property type="molecule type" value="Genomic_DNA"/>
</dbReference>
<dbReference type="AlphaFoldDB" id="A0AA86NMG8"/>
<reference evidence="3 4" key="2">
    <citation type="submission" date="2024-07" db="EMBL/GenBank/DDBJ databases">
        <authorList>
            <person name="Akdeniz Z."/>
        </authorList>
    </citation>
    <scope>NUCLEOTIDE SEQUENCE [LARGE SCALE GENOMIC DNA]</scope>
</reference>
<organism evidence="2">
    <name type="scientific">Hexamita inflata</name>
    <dbReference type="NCBI Taxonomy" id="28002"/>
    <lineage>
        <taxon>Eukaryota</taxon>
        <taxon>Metamonada</taxon>
        <taxon>Diplomonadida</taxon>
        <taxon>Hexamitidae</taxon>
        <taxon>Hexamitinae</taxon>
        <taxon>Hexamita</taxon>
    </lineage>
</organism>
<feature type="coiled-coil region" evidence="1">
    <location>
        <begin position="205"/>
        <end position="232"/>
    </location>
</feature>
<evidence type="ECO:0000313" key="2">
    <source>
        <dbReference type="EMBL" id="CAI9921974.1"/>
    </source>
</evidence>
<keyword evidence="1" id="KW-0175">Coiled coil</keyword>
<dbReference type="Proteomes" id="UP001642409">
    <property type="component" value="Unassembled WGS sequence"/>
</dbReference>
<proteinExistence type="predicted"/>
<evidence type="ECO:0000256" key="1">
    <source>
        <dbReference type="SAM" id="Coils"/>
    </source>
</evidence>
<dbReference type="EMBL" id="CAXDID020000303">
    <property type="protein sequence ID" value="CAL6073802.1"/>
    <property type="molecule type" value="Genomic_DNA"/>
</dbReference>